<feature type="region of interest" description="Disordered" evidence="1">
    <location>
        <begin position="1"/>
        <end position="28"/>
    </location>
</feature>
<proteinExistence type="predicted"/>
<protein>
    <submittedName>
        <fullName evidence="2">Uncharacterized protein</fullName>
    </submittedName>
</protein>
<organism evidence="2 3">
    <name type="scientific">Gossypium australe</name>
    <dbReference type="NCBI Taxonomy" id="47621"/>
    <lineage>
        <taxon>Eukaryota</taxon>
        <taxon>Viridiplantae</taxon>
        <taxon>Streptophyta</taxon>
        <taxon>Embryophyta</taxon>
        <taxon>Tracheophyta</taxon>
        <taxon>Spermatophyta</taxon>
        <taxon>Magnoliopsida</taxon>
        <taxon>eudicotyledons</taxon>
        <taxon>Gunneridae</taxon>
        <taxon>Pentapetalae</taxon>
        <taxon>rosids</taxon>
        <taxon>malvids</taxon>
        <taxon>Malvales</taxon>
        <taxon>Malvaceae</taxon>
        <taxon>Malvoideae</taxon>
        <taxon>Gossypium</taxon>
    </lineage>
</organism>
<dbReference type="Proteomes" id="UP000325315">
    <property type="component" value="Unassembled WGS sequence"/>
</dbReference>
<evidence type="ECO:0000313" key="2">
    <source>
        <dbReference type="EMBL" id="KAA3470686.1"/>
    </source>
</evidence>
<name>A0A5B6VNJ2_9ROSI</name>
<comment type="caution">
    <text evidence="2">The sequence shown here is derived from an EMBL/GenBank/DDBJ whole genome shotgun (WGS) entry which is preliminary data.</text>
</comment>
<dbReference type="EMBL" id="SMMG02000006">
    <property type="protein sequence ID" value="KAA3470686.1"/>
    <property type="molecule type" value="Genomic_DNA"/>
</dbReference>
<evidence type="ECO:0000256" key="1">
    <source>
        <dbReference type="SAM" id="MobiDB-lite"/>
    </source>
</evidence>
<keyword evidence="3" id="KW-1185">Reference proteome</keyword>
<gene>
    <name evidence="2" type="ORF">EPI10_016375</name>
</gene>
<sequence>MKRILTHTRRGQLLSGAQPPPIDPSIANLPIKNSRVEERAPPLHQRQMEQYMLRDYAMPNLEAV</sequence>
<evidence type="ECO:0000313" key="3">
    <source>
        <dbReference type="Proteomes" id="UP000325315"/>
    </source>
</evidence>
<dbReference type="AlphaFoldDB" id="A0A5B6VNJ2"/>
<feature type="compositionally biased region" description="Basic residues" evidence="1">
    <location>
        <begin position="1"/>
        <end position="10"/>
    </location>
</feature>
<reference evidence="3" key="1">
    <citation type="journal article" date="2019" name="Plant Biotechnol. J.">
        <title>Genome sequencing of the Australian wild diploid species Gossypium australe highlights disease resistance and delayed gland morphogenesis.</title>
        <authorList>
            <person name="Cai Y."/>
            <person name="Cai X."/>
            <person name="Wang Q."/>
            <person name="Wang P."/>
            <person name="Zhang Y."/>
            <person name="Cai C."/>
            <person name="Xu Y."/>
            <person name="Wang K."/>
            <person name="Zhou Z."/>
            <person name="Wang C."/>
            <person name="Geng S."/>
            <person name="Li B."/>
            <person name="Dong Q."/>
            <person name="Hou Y."/>
            <person name="Wang H."/>
            <person name="Ai P."/>
            <person name="Liu Z."/>
            <person name="Yi F."/>
            <person name="Sun M."/>
            <person name="An G."/>
            <person name="Cheng J."/>
            <person name="Zhang Y."/>
            <person name="Shi Q."/>
            <person name="Xie Y."/>
            <person name="Shi X."/>
            <person name="Chang Y."/>
            <person name="Huang F."/>
            <person name="Chen Y."/>
            <person name="Hong S."/>
            <person name="Mi L."/>
            <person name="Sun Q."/>
            <person name="Zhang L."/>
            <person name="Zhou B."/>
            <person name="Peng R."/>
            <person name="Zhang X."/>
            <person name="Liu F."/>
        </authorList>
    </citation>
    <scope>NUCLEOTIDE SEQUENCE [LARGE SCALE GENOMIC DNA]</scope>
    <source>
        <strain evidence="3">cv. PA1801</strain>
    </source>
</reference>
<accession>A0A5B6VNJ2</accession>